<dbReference type="InterPro" id="IPR046335">
    <property type="entry name" value="LacI/GalR-like_sensor"/>
</dbReference>
<dbReference type="PANTHER" id="PTHR30146">
    <property type="entry name" value="LACI-RELATED TRANSCRIPTIONAL REPRESSOR"/>
    <property type="match status" value="1"/>
</dbReference>
<dbReference type="SUPFAM" id="SSF53822">
    <property type="entry name" value="Periplasmic binding protein-like I"/>
    <property type="match status" value="1"/>
</dbReference>
<keyword evidence="3" id="KW-0804">Transcription</keyword>
<protein>
    <submittedName>
        <fullName evidence="5">LacI family DNA-binding transcriptional regulator</fullName>
    </submittedName>
</protein>
<dbReference type="Gene3D" id="1.10.260.40">
    <property type="entry name" value="lambda repressor-like DNA-binding domains"/>
    <property type="match status" value="1"/>
</dbReference>
<dbReference type="Proteomes" id="UP000677305">
    <property type="component" value="Chromosome"/>
</dbReference>
<evidence type="ECO:0000256" key="2">
    <source>
        <dbReference type="ARBA" id="ARBA00023125"/>
    </source>
</evidence>
<gene>
    <name evidence="5" type="ORF">HYG85_13900</name>
</gene>
<dbReference type="InterPro" id="IPR010982">
    <property type="entry name" value="Lambda_DNA-bd_dom_sf"/>
</dbReference>
<sequence>MVSIKDVAKKANVSISSVSNALNGRANVSEKTRKRIIEIAKEMNYYPNTMARNLKVKRTKTVALCFSQFDRNFYFEIIKGINDCVVHNGYDLIICAHHSIEKFLRNGFIDGALVLDKNVTDELIISTASEELPIVLLDRELEKENIYSVVVDNYLAMEDLVNGLIKKGYTNYSFVGGVEHTQDNIERFKGLKDTLEKSDIEFIPKNYYHGDFTEKSGYQAGKLMIISNDISEVVICANDNMAIGVMKAFKESGLKIPEDVSVIGFDDIELASYLEPHLTTISTPKYEWGMYAASILFQVLDEEKTNIKPNKIKANIKWRNSSR</sequence>
<organism evidence="5 6">
    <name type="scientific">Vallitalea guaymasensis</name>
    <dbReference type="NCBI Taxonomy" id="1185412"/>
    <lineage>
        <taxon>Bacteria</taxon>
        <taxon>Bacillati</taxon>
        <taxon>Bacillota</taxon>
        <taxon>Clostridia</taxon>
        <taxon>Lachnospirales</taxon>
        <taxon>Vallitaleaceae</taxon>
        <taxon>Vallitalea</taxon>
    </lineage>
</organism>
<dbReference type="PROSITE" id="PS00356">
    <property type="entry name" value="HTH_LACI_1"/>
    <property type="match status" value="1"/>
</dbReference>
<dbReference type="InterPro" id="IPR000843">
    <property type="entry name" value="HTH_LacI"/>
</dbReference>
<keyword evidence="1" id="KW-0805">Transcription regulation</keyword>
<dbReference type="EMBL" id="CP058561">
    <property type="protein sequence ID" value="QUH29944.1"/>
    <property type="molecule type" value="Genomic_DNA"/>
</dbReference>
<dbReference type="RefSeq" id="WP_212690186.1">
    <property type="nucleotide sequence ID" value="NZ_CAJXUH010000003.1"/>
</dbReference>
<name>A0A8J8MBS9_9FIRM</name>
<dbReference type="KEGG" id="vgu:HYG85_13900"/>
<dbReference type="Gene3D" id="3.40.50.2300">
    <property type="match status" value="2"/>
</dbReference>
<evidence type="ECO:0000256" key="3">
    <source>
        <dbReference type="ARBA" id="ARBA00023163"/>
    </source>
</evidence>
<dbReference type="InterPro" id="IPR028082">
    <property type="entry name" value="Peripla_BP_I"/>
</dbReference>
<accession>A0A8J8MBS9</accession>
<evidence type="ECO:0000313" key="6">
    <source>
        <dbReference type="Proteomes" id="UP000677305"/>
    </source>
</evidence>
<dbReference type="Pfam" id="PF13377">
    <property type="entry name" value="Peripla_BP_3"/>
    <property type="match status" value="1"/>
</dbReference>
<dbReference type="GO" id="GO:0003700">
    <property type="term" value="F:DNA-binding transcription factor activity"/>
    <property type="evidence" value="ECO:0007669"/>
    <property type="project" value="TreeGrafter"/>
</dbReference>
<dbReference type="GO" id="GO:0000976">
    <property type="term" value="F:transcription cis-regulatory region binding"/>
    <property type="evidence" value="ECO:0007669"/>
    <property type="project" value="TreeGrafter"/>
</dbReference>
<dbReference type="SUPFAM" id="SSF47413">
    <property type="entry name" value="lambda repressor-like DNA-binding domains"/>
    <property type="match status" value="1"/>
</dbReference>
<keyword evidence="2 5" id="KW-0238">DNA-binding</keyword>
<dbReference type="PANTHER" id="PTHR30146:SF109">
    <property type="entry name" value="HTH-TYPE TRANSCRIPTIONAL REGULATOR GALS"/>
    <property type="match status" value="1"/>
</dbReference>
<evidence type="ECO:0000256" key="1">
    <source>
        <dbReference type="ARBA" id="ARBA00023015"/>
    </source>
</evidence>
<keyword evidence="6" id="KW-1185">Reference proteome</keyword>
<dbReference type="SMART" id="SM00354">
    <property type="entry name" value="HTH_LACI"/>
    <property type="match status" value="1"/>
</dbReference>
<dbReference type="CDD" id="cd06267">
    <property type="entry name" value="PBP1_LacI_sugar_binding-like"/>
    <property type="match status" value="1"/>
</dbReference>
<evidence type="ECO:0000259" key="4">
    <source>
        <dbReference type="PROSITE" id="PS50932"/>
    </source>
</evidence>
<dbReference type="AlphaFoldDB" id="A0A8J8MBS9"/>
<dbReference type="CDD" id="cd01392">
    <property type="entry name" value="HTH_LacI"/>
    <property type="match status" value="1"/>
</dbReference>
<reference evidence="5 6" key="1">
    <citation type="submission" date="2020-07" db="EMBL/GenBank/DDBJ databases">
        <title>Vallitalea guaymasensis genome.</title>
        <authorList>
            <person name="Postec A."/>
        </authorList>
    </citation>
    <scope>NUCLEOTIDE SEQUENCE [LARGE SCALE GENOMIC DNA]</scope>
    <source>
        <strain evidence="5 6">Ra1766G1</strain>
    </source>
</reference>
<feature type="domain" description="HTH lacI-type" evidence="4">
    <location>
        <begin position="2"/>
        <end position="56"/>
    </location>
</feature>
<proteinExistence type="predicted"/>
<dbReference type="Pfam" id="PF00356">
    <property type="entry name" value="LacI"/>
    <property type="match status" value="1"/>
</dbReference>
<dbReference type="PROSITE" id="PS50932">
    <property type="entry name" value="HTH_LACI_2"/>
    <property type="match status" value="1"/>
</dbReference>
<evidence type="ECO:0000313" key="5">
    <source>
        <dbReference type="EMBL" id="QUH29944.1"/>
    </source>
</evidence>